<dbReference type="InterPro" id="IPR016187">
    <property type="entry name" value="CTDL_fold"/>
</dbReference>
<evidence type="ECO:0000259" key="4">
    <source>
        <dbReference type="SMART" id="SM00034"/>
    </source>
</evidence>
<feature type="transmembrane region" description="Helical" evidence="2">
    <location>
        <begin position="623"/>
        <end position="648"/>
    </location>
</feature>
<keyword evidence="6" id="KW-1185">Reference proteome</keyword>
<name>A0A250WPL2_9CHLO</name>
<dbReference type="SMART" id="SM00034">
    <property type="entry name" value="CLECT"/>
    <property type="match status" value="2"/>
</dbReference>
<evidence type="ECO:0000256" key="1">
    <source>
        <dbReference type="SAM" id="MobiDB-lite"/>
    </source>
</evidence>
<evidence type="ECO:0000313" key="6">
    <source>
        <dbReference type="Proteomes" id="UP000232323"/>
    </source>
</evidence>
<dbReference type="EMBL" id="BEGY01000001">
    <property type="protein sequence ID" value="GAX72629.1"/>
    <property type="molecule type" value="Genomic_DNA"/>
</dbReference>
<reference evidence="5 6" key="1">
    <citation type="submission" date="2017-08" db="EMBL/GenBank/DDBJ databases">
        <title>Acidophilic green algal genome provides insights into adaptation to an acidic environment.</title>
        <authorList>
            <person name="Hirooka S."/>
            <person name="Hirose Y."/>
            <person name="Kanesaki Y."/>
            <person name="Higuchi S."/>
            <person name="Fujiwara T."/>
            <person name="Onuma R."/>
            <person name="Era A."/>
            <person name="Ohbayashi R."/>
            <person name="Uzuka A."/>
            <person name="Nozaki H."/>
            <person name="Yoshikawa H."/>
            <person name="Miyagishima S.Y."/>
        </authorList>
    </citation>
    <scope>NUCLEOTIDE SEQUENCE [LARGE SCALE GENOMIC DNA]</scope>
    <source>
        <strain evidence="5 6">NIES-2499</strain>
    </source>
</reference>
<feature type="domain" description="C-type lectin" evidence="4">
    <location>
        <begin position="241"/>
        <end position="426"/>
    </location>
</feature>
<dbReference type="InterPro" id="IPR001304">
    <property type="entry name" value="C-type_lectin-like"/>
</dbReference>
<feature type="signal peptide" evidence="3">
    <location>
        <begin position="1"/>
        <end position="19"/>
    </location>
</feature>
<keyword evidence="2" id="KW-1133">Transmembrane helix</keyword>
<gene>
    <name evidence="5" type="ORF">CEUSTIGMA_g85.t1</name>
</gene>
<protein>
    <recommendedName>
        <fullName evidence="4">C-type lectin domain-containing protein</fullName>
    </recommendedName>
</protein>
<dbReference type="Gene3D" id="3.10.100.10">
    <property type="entry name" value="Mannose-Binding Protein A, subunit A"/>
    <property type="match status" value="1"/>
</dbReference>
<dbReference type="STRING" id="1157962.A0A250WPL2"/>
<dbReference type="AlphaFoldDB" id="A0A250WPL2"/>
<accession>A0A250WPL2</accession>
<feature type="region of interest" description="Disordered" evidence="1">
    <location>
        <begin position="191"/>
        <end position="229"/>
    </location>
</feature>
<proteinExistence type="predicted"/>
<dbReference type="SUPFAM" id="SSF56436">
    <property type="entry name" value="C-type lectin-like"/>
    <property type="match status" value="1"/>
</dbReference>
<keyword evidence="2" id="KW-0472">Membrane</keyword>
<dbReference type="InterPro" id="IPR016186">
    <property type="entry name" value="C-type_lectin-like/link_sf"/>
</dbReference>
<comment type="caution">
    <text evidence="5">The sequence shown here is derived from an EMBL/GenBank/DDBJ whole genome shotgun (WGS) entry which is preliminary data.</text>
</comment>
<feature type="chain" id="PRO_5012083673" description="C-type lectin domain-containing protein" evidence="3">
    <location>
        <begin position="20"/>
        <end position="660"/>
    </location>
</feature>
<dbReference type="CDD" id="cd00037">
    <property type="entry name" value="CLECT"/>
    <property type="match status" value="1"/>
</dbReference>
<dbReference type="Pfam" id="PF00059">
    <property type="entry name" value="Lectin_C"/>
    <property type="match status" value="1"/>
</dbReference>
<sequence>MRTLLPLLALAAAFGAAYGLSATSTLTPIYSALDASNASYAIYGYNSSVDNRQIFEAAVQACTVANGTLVNFTDSNYPFLKNIFLSYAKVSSGWGNRALCAWVGLTNLGVLQLTSFSSITTNYTNQLFWAEDSGAMCGAICSNGNSSASLYARDCDYEPAAYICKLGGTSSAPAVPTFYAPPPPAYPPPPVYSSPPPPPSPPSPSPTPPSPPPPTYNPPPTYSPPPSPSPSAPLATSFTTCVSNYTLGYTYCALTSGVNSALPFAWSDAERICETATNVNFTSPATLVNIASADELNFLLASFPLTNSTVGYWTAGVKSHYSVNASFFLPPSGYLGGSSASMMMSNSSMMMMMSPSANTYLSTATIAAALNSSSWIPGWAYGDQGLNTSTYFGNCLSGYGCGVALTYTAQGLQYVDAGFPLGVLCKAYLATASPPPPILPPASPLPTSNTAPPAATTTRIPGEVYQTLPMTVALTISAAGCNNAQQYPAPFEYGFDDATAYAWNMTMNNTPSLYAGLPNGSSPYMMTGDTVVTSFNPTCASSGRRSLFQSSSIALGANANLPNGFTAAMATSATAQFQSNAKSSYTSGQFASNYGVTGAVVTVLAPVSNTYSSPSSSSSSNNLAIGLGVGLGVGIPVIAGAGFAAYYFTKKKGEQVVNPQ</sequence>
<keyword evidence="2" id="KW-0812">Transmembrane</keyword>
<evidence type="ECO:0000256" key="2">
    <source>
        <dbReference type="SAM" id="Phobius"/>
    </source>
</evidence>
<organism evidence="5 6">
    <name type="scientific">Chlamydomonas eustigma</name>
    <dbReference type="NCBI Taxonomy" id="1157962"/>
    <lineage>
        <taxon>Eukaryota</taxon>
        <taxon>Viridiplantae</taxon>
        <taxon>Chlorophyta</taxon>
        <taxon>core chlorophytes</taxon>
        <taxon>Chlorophyceae</taxon>
        <taxon>CS clade</taxon>
        <taxon>Chlamydomonadales</taxon>
        <taxon>Chlamydomonadaceae</taxon>
        <taxon>Chlamydomonas</taxon>
    </lineage>
</organism>
<keyword evidence="3" id="KW-0732">Signal</keyword>
<feature type="domain" description="C-type lectin" evidence="4">
    <location>
        <begin position="26"/>
        <end position="165"/>
    </location>
</feature>
<evidence type="ECO:0000256" key="3">
    <source>
        <dbReference type="SAM" id="SignalP"/>
    </source>
</evidence>
<evidence type="ECO:0000313" key="5">
    <source>
        <dbReference type="EMBL" id="GAX72629.1"/>
    </source>
</evidence>
<dbReference type="Proteomes" id="UP000232323">
    <property type="component" value="Unassembled WGS sequence"/>
</dbReference>